<reference evidence="1" key="1">
    <citation type="submission" date="2023-07" db="EMBL/GenBank/DDBJ databases">
        <title>Genome content predicts the carbon catabolic preferences of heterotrophic bacteria.</title>
        <authorList>
            <person name="Gralka M."/>
        </authorList>
    </citation>
    <scope>NUCLEOTIDE SEQUENCE</scope>
    <source>
        <strain evidence="1">4G09</strain>
    </source>
</reference>
<protein>
    <submittedName>
        <fullName evidence="1">Rod shape-determining protein MreC</fullName>
    </submittedName>
</protein>
<dbReference type="Proteomes" id="UP001177212">
    <property type="component" value="Unassembled WGS sequence"/>
</dbReference>
<organism evidence="1 2">
    <name type="scientific">Pseudoalteromonas marina</name>
    <dbReference type="NCBI Taxonomy" id="267375"/>
    <lineage>
        <taxon>Bacteria</taxon>
        <taxon>Pseudomonadati</taxon>
        <taxon>Pseudomonadota</taxon>
        <taxon>Gammaproteobacteria</taxon>
        <taxon>Alteromonadales</taxon>
        <taxon>Pseudoalteromonadaceae</taxon>
        <taxon>Pseudoalteromonas</taxon>
    </lineage>
</organism>
<name>A0ABT9FKA5_9GAMM</name>
<gene>
    <name evidence="1" type="ORF">Q8W34_21775</name>
</gene>
<feature type="non-terminal residue" evidence="1">
    <location>
        <position position="1"/>
    </location>
</feature>
<evidence type="ECO:0000313" key="2">
    <source>
        <dbReference type="Proteomes" id="UP001177212"/>
    </source>
</evidence>
<comment type="caution">
    <text evidence="1">The sequence shown here is derived from an EMBL/GenBank/DDBJ whole genome shotgun (WGS) entry which is preliminary data.</text>
</comment>
<keyword evidence="2" id="KW-1185">Reference proteome</keyword>
<sequence>VAIVTVINRDEGRPFEQVYAEPIALLDRIRLLVILWRSQLEQINDD</sequence>
<dbReference type="EMBL" id="JAUYVT010000302">
    <property type="protein sequence ID" value="MDP2567233.1"/>
    <property type="molecule type" value="Genomic_DNA"/>
</dbReference>
<evidence type="ECO:0000313" key="1">
    <source>
        <dbReference type="EMBL" id="MDP2567233.1"/>
    </source>
</evidence>
<proteinExistence type="predicted"/>
<accession>A0ABT9FKA5</accession>